<dbReference type="InterPro" id="IPR050832">
    <property type="entry name" value="Bact_Acetyltransf"/>
</dbReference>
<comment type="caution">
    <text evidence="4">The sequence shown here is derived from an EMBL/GenBank/DDBJ whole genome shotgun (WGS) entry which is preliminary data.</text>
</comment>
<accession>A0ABW5QLQ7</accession>
<evidence type="ECO:0000256" key="2">
    <source>
        <dbReference type="ARBA" id="ARBA00023315"/>
    </source>
</evidence>
<dbReference type="EMBL" id="JBHUNP010000001">
    <property type="protein sequence ID" value="MFD2648555.1"/>
    <property type="molecule type" value="Genomic_DNA"/>
</dbReference>
<evidence type="ECO:0000259" key="3">
    <source>
        <dbReference type="PROSITE" id="PS51186"/>
    </source>
</evidence>
<dbReference type="InterPro" id="IPR000182">
    <property type="entry name" value="GNAT_dom"/>
</dbReference>
<evidence type="ECO:0000313" key="5">
    <source>
        <dbReference type="Proteomes" id="UP001597521"/>
    </source>
</evidence>
<organism evidence="4 5">
    <name type="scientific">Devosia albogilva</name>
    <dbReference type="NCBI Taxonomy" id="429726"/>
    <lineage>
        <taxon>Bacteria</taxon>
        <taxon>Pseudomonadati</taxon>
        <taxon>Pseudomonadota</taxon>
        <taxon>Alphaproteobacteria</taxon>
        <taxon>Hyphomicrobiales</taxon>
        <taxon>Devosiaceae</taxon>
        <taxon>Devosia</taxon>
    </lineage>
</organism>
<keyword evidence="2 4" id="KW-0012">Acyltransferase</keyword>
<dbReference type="InterPro" id="IPR016181">
    <property type="entry name" value="Acyl_CoA_acyltransferase"/>
</dbReference>
<dbReference type="PANTHER" id="PTHR43877:SF1">
    <property type="entry name" value="ACETYLTRANSFERASE"/>
    <property type="match status" value="1"/>
</dbReference>
<dbReference type="EC" id="2.3.-.-" evidence="4"/>
<feature type="domain" description="N-acetyltransferase" evidence="3">
    <location>
        <begin position="6"/>
        <end position="154"/>
    </location>
</feature>
<dbReference type="SUPFAM" id="SSF55729">
    <property type="entry name" value="Acyl-CoA N-acyltransferases (Nat)"/>
    <property type="match status" value="1"/>
</dbReference>
<dbReference type="PANTHER" id="PTHR43877">
    <property type="entry name" value="AMINOALKYLPHOSPHONATE N-ACETYLTRANSFERASE-RELATED-RELATED"/>
    <property type="match status" value="1"/>
</dbReference>
<gene>
    <name evidence="4" type="ORF">ACFSX5_12215</name>
</gene>
<name>A0ABW5QLQ7_9HYPH</name>
<sequence>MDALHTELLADRPEVIGALVELMESVWADWYHPGGASARAELSERLQRDRLPLGIVALNGEAAVGTCALTVSSGGLVTERSPWIGGLVVDPRWRRRGVGLLLLQRARHEAKRLGYTRVYALTAEAMALFEAAGWRHVDTLTVSDEAHAVFEISA</sequence>
<evidence type="ECO:0000313" key="4">
    <source>
        <dbReference type="EMBL" id="MFD2648555.1"/>
    </source>
</evidence>
<dbReference type="Gene3D" id="3.40.630.30">
    <property type="match status" value="1"/>
</dbReference>
<protein>
    <submittedName>
        <fullName evidence="4">GNAT family N-acetyltransferase</fullName>
        <ecNumber evidence="4">2.3.-.-</ecNumber>
    </submittedName>
</protein>
<keyword evidence="5" id="KW-1185">Reference proteome</keyword>
<dbReference type="PROSITE" id="PS51186">
    <property type="entry name" value="GNAT"/>
    <property type="match status" value="1"/>
</dbReference>
<evidence type="ECO:0000256" key="1">
    <source>
        <dbReference type="ARBA" id="ARBA00022679"/>
    </source>
</evidence>
<dbReference type="RefSeq" id="WP_386833758.1">
    <property type="nucleotide sequence ID" value="NZ_JBHUNP010000001.1"/>
</dbReference>
<dbReference type="Pfam" id="PF00583">
    <property type="entry name" value="Acetyltransf_1"/>
    <property type="match status" value="1"/>
</dbReference>
<dbReference type="Proteomes" id="UP001597521">
    <property type="component" value="Unassembled WGS sequence"/>
</dbReference>
<proteinExistence type="predicted"/>
<dbReference type="GO" id="GO:0016746">
    <property type="term" value="F:acyltransferase activity"/>
    <property type="evidence" value="ECO:0007669"/>
    <property type="project" value="UniProtKB-KW"/>
</dbReference>
<reference evidence="5" key="1">
    <citation type="journal article" date="2019" name="Int. J. Syst. Evol. Microbiol.">
        <title>The Global Catalogue of Microorganisms (GCM) 10K type strain sequencing project: providing services to taxonomists for standard genome sequencing and annotation.</title>
        <authorList>
            <consortium name="The Broad Institute Genomics Platform"/>
            <consortium name="The Broad Institute Genome Sequencing Center for Infectious Disease"/>
            <person name="Wu L."/>
            <person name="Ma J."/>
        </authorList>
    </citation>
    <scope>NUCLEOTIDE SEQUENCE [LARGE SCALE GENOMIC DNA]</scope>
    <source>
        <strain evidence="5">CCM 7427</strain>
    </source>
</reference>
<dbReference type="CDD" id="cd04301">
    <property type="entry name" value="NAT_SF"/>
    <property type="match status" value="1"/>
</dbReference>
<keyword evidence="1 4" id="KW-0808">Transferase</keyword>